<evidence type="ECO:0000256" key="1">
    <source>
        <dbReference type="SAM" id="MobiDB-lite"/>
    </source>
</evidence>
<feature type="compositionally biased region" description="Polar residues" evidence="1">
    <location>
        <begin position="67"/>
        <end position="82"/>
    </location>
</feature>
<feature type="compositionally biased region" description="Low complexity" evidence="1">
    <location>
        <begin position="26"/>
        <end position="44"/>
    </location>
</feature>
<name>A0A0N7KHJ3_ORYSJ</name>
<proteinExistence type="predicted"/>
<dbReference type="PaxDb" id="39947-A0A0N7KHJ3"/>
<dbReference type="EMBL" id="AP014959">
    <property type="protein sequence ID" value="BAS84977.1"/>
    <property type="molecule type" value="Genomic_DNA"/>
</dbReference>
<accession>A0A0N7KHJ3</accession>
<dbReference type="STRING" id="39947.A0A0N7KHJ3"/>
<dbReference type="InParanoid" id="A0A0N7KHJ3"/>
<reference evidence="3" key="1">
    <citation type="journal article" date="2005" name="Nature">
        <title>The map-based sequence of the rice genome.</title>
        <authorList>
            <consortium name="International rice genome sequencing project (IRGSP)"/>
            <person name="Matsumoto T."/>
            <person name="Wu J."/>
            <person name="Kanamori H."/>
            <person name="Katayose Y."/>
            <person name="Fujisawa M."/>
            <person name="Namiki N."/>
            <person name="Mizuno H."/>
            <person name="Yamamoto K."/>
            <person name="Antonio B.A."/>
            <person name="Baba T."/>
            <person name="Sakata K."/>
            <person name="Nagamura Y."/>
            <person name="Aoki H."/>
            <person name="Arikawa K."/>
            <person name="Arita K."/>
            <person name="Bito T."/>
            <person name="Chiden Y."/>
            <person name="Fujitsuka N."/>
            <person name="Fukunaka R."/>
            <person name="Hamada M."/>
            <person name="Harada C."/>
            <person name="Hayashi A."/>
            <person name="Hijishita S."/>
            <person name="Honda M."/>
            <person name="Hosokawa S."/>
            <person name="Ichikawa Y."/>
            <person name="Idonuma A."/>
            <person name="Iijima M."/>
            <person name="Ikeda M."/>
            <person name="Ikeno M."/>
            <person name="Ito K."/>
            <person name="Ito S."/>
            <person name="Ito T."/>
            <person name="Ito Y."/>
            <person name="Ito Y."/>
            <person name="Iwabuchi A."/>
            <person name="Kamiya K."/>
            <person name="Karasawa W."/>
            <person name="Kurita K."/>
            <person name="Katagiri S."/>
            <person name="Kikuta A."/>
            <person name="Kobayashi H."/>
            <person name="Kobayashi N."/>
            <person name="Machita K."/>
            <person name="Maehara T."/>
            <person name="Masukawa M."/>
            <person name="Mizubayashi T."/>
            <person name="Mukai Y."/>
            <person name="Nagasaki H."/>
            <person name="Nagata Y."/>
            <person name="Naito S."/>
            <person name="Nakashima M."/>
            <person name="Nakama Y."/>
            <person name="Nakamichi Y."/>
            <person name="Nakamura M."/>
            <person name="Meguro A."/>
            <person name="Negishi M."/>
            <person name="Ohta I."/>
            <person name="Ohta T."/>
            <person name="Okamoto M."/>
            <person name="Ono N."/>
            <person name="Saji S."/>
            <person name="Sakaguchi M."/>
            <person name="Sakai K."/>
            <person name="Shibata M."/>
            <person name="Shimokawa T."/>
            <person name="Song J."/>
            <person name="Takazaki Y."/>
            <person name="Terasawa K."/>
            <person name="Tsugane M."/>
            <person name="Tsuji K."/>
            <person name="Ueda S."/>
            <person name="Waki K."/>
            <person name="Yamagata H."/>
            <person name="Yamamoto M."/>
            <person name="Yamamoto S."/>
            <person name="Yamane H."/>
            <person name="Yoshiki S."/>
            <person name="Yoshihara R."/>
            <person name="Yukawa K."/>
            <person name="Zhong H."/>
            <person name="Yano M."/>
            <person name="Yuan Q."/>
            <person name="Ouyang S."/>
            <person name="Liu J."/>
            <person name="Jones K.M."/>
            <person name="Gansberger K."/>
            <person name="Moffat K."/>
            <person name="Hill J."/>
            <person name="Bera J."/>
            <person name="Fadrosh D."/>
            <person name="Jin S."/>
            <person name="Johri S."/>
            <person name="Kim M."/>
            <person name="Overton L."/>
            <person name="Reardon M."/>
            <person name="Tsitrin T."/>
            <person name="Vuong H."/>
            <person name="Weaver B."/>
            <person name="Ciecko A."/>
            <person name="Tallon L."/>
            <person name="Jackson J."/>
            <person name="Pai G."/>
            <person name="Aken S.V."/>
            <person name="Utterback T."/>
            <person name="Reidmuller S."/>
            <person name="Feldblyum T."/>
            <person name="Hsiao J."/>
            <person name="Zismann V."/>
            <person name="Iobst S."/>
            <person name="de Vazeille A.R."/>
            <person name="Buell C.R."/>
            <person name="Ying K."/>
            <person name="Li Y."/>
            <person name="Lu T."/>
            <person name="Huang Y."/>
            <person name="Zhao Q."/>
            <person name="Feng Q."/>
            <person name="Zhang L."/>
            <person name="Zhu J."/>
            <person name="Weng Q."/>
            <person name="Mu J."/>
            <person name="Lu Y."/>
            <person name="Fan D."/>
            <person name="Liu Y."/>
            <person name="Guan J."/>
            <person name="Zhang Y."/>
            <person name="Yu S."/>
            <person name="Liu X."/>
            <person name="Zhang Y."/>
            <person name="Hong G."/>
            <person name="Han B."/>
            <person name="Choisne N."/>
            <person name="Demange N."/>
            <person name="Orjeda G."/>
            <person name="Samain S."/>
            <person name="Cattolico L."/>
            <person name="Pelletier E."/>
            <person name="Couloux A."/>
            <person name="Segurens B."/>
            <person name="Wincker P."/>
            <person name="D'Hont A."/>
            <person name="Scarpelli C."/>
            <person name="Weissenbach J."/>
            <person name="Salanoubat M."/>
            <person name="Quetier F."/>
            <person name="Yu Y."/>
            <person name="Kim H.R."/>
            <person name="Rambo T."/>
            <person name="Currie J."/>
            <person name="Collura K."/>
            <person name="Luo M."/>
            <person name="Yang T."/>
            <person name="Ammiraju J.S.S."/>
            <person name="Engler F."/>
            <person name="Soderlund C."/>
            <person name="Wing R.A."/>
            <person name="Palmer L.E."/>
            <person name="de la Bastide M."/>
            <person name="Spiegel L."/>
            <person name="Nascimento L."/>
            <person name="Zutavern T."/>
            <person name="O'Shaughnessy A."/>
            <person name="Dike S."/>
            <person name="Dedhia N."/>
            <person name="Preston R."/>
            <person name="Balija V."/>
            <person name="McCombie W.R."/>
            <person name="Chow T."/>
            <person name="Chen H."/>
            <person name="Chung M."/>
            <person name="Chen C."/>
            <person name="Shaw J."/>
            <person name="Wu H."/>
            <person name="Hsiao K."/>
            <person name="Chao Y."/>
            <person name="Chu M."/>
            <person name="Cheng C."/>
            <person name="Hour A."/>
            <person name="Lee P."/>
            <person name="Lin S."/>
            <person name="Lin Y."/>
            <person name="Liou J."/>
            <person name="Liu S."/>
            <person name="Hsing Y."/>
            <person name="Raghuvanshi S."/>
            <person name="Mohanty A."/>
            <person name="Bharti A.K."/>
            <person name="Gaur A."/>
            <person name="Gupta V."/>
            <person name="Kumar D."/>
            <person name="Ravi V."/>
            <person name="Vij S."/>
            <person name="Kapur A."/>
            <person name="Khurana P."/>
            <person name="Khurana P."/>
            <person name="Khurana J.P."/>
            <person name="Tyagi A.K."/>
            <person name="Gaikwad K."/>
            <person name="Singh A."/>
            <person name="Dalal V."/>
            <person name="Srivastava S."/>
            <person name="Dixit A."/>
            <person name="Pal A.K."/>
            <person name="Ghazi I.A."/>
            <person name="Yadav M."/>
            <person name="Pandit A."/>
            <person name="Bhargava A."/>
            <person name="Sureshbabu K."/>
            <person name="Batra K."/>
            <person name="Sharma T.R."/>
            <person name="Mohapatra T."/>
            <person name="Singh N.K."/>
            <person name="Messing J."/>
            <person name="Nelson A.B."/>
            <person name="Fuks G."/>
            <person name="Kavchok S."/>
            <person name="Keizer G."/>
            <person name="Linton E."/>
            <person name="Llaca V."/>
            <person name="Song R."/>
            <person name="Tanyolac B."/>
            <person name="Young S."/>
            <person name="Ho-Il K."/>
            <person name="Hahn J.H."/>
            <person name="Sangsakoo G."/>
            <person name="Vanavichit A."/>
            <person name="de Mattos Luiz.A.T."/>
            <person name="Zimmer P.D."/>
            <person name="Malone G."/>
            <person name="Dellagostin O."/>
            <person name="de Oliveira A.C."/>
            <person name="Bevan M."/>
            <person name="Bancroft I."/>
            <person name="Minx P."/>
            <person name="Cordum H."/>
            <person name="Wilson R."/>
            <person name="Cheng Z."/>
            <person name="Jin W."/>
            <person name="Jiang J."/>
            <person name="Leong S.A."/>
            <person name="Iwama H."/>
            <person name="Gojobori T."/>
            <person name="Itoh T."/>
            <person name="Niimura Y."/>
            <person name="Fujii Y."/>
            <person name="Habara T."/>
            <person name="Sakai H."/>
            <person name="Sato Y."/>
            <person name="Wilson G."/>
            <person name="Kumar K."/>
            <person name="McCouch S."/>
            <person name="Juretic N."/>
            <person name="Hoen D."/>
            <person name="Wright S."/>
            <person name="Bruskiewich R."/>
            <person name="Bureau T."/>
            <person name="Miyao A."/>
            <person name="Hirochika H."/>
            <person name="Nishikawa T."/>
            <person name="Kadowaki K."/>
            <person name="Sugiura M."/>
            <person name="Burr B."/>
            <person name="Sasaki T."/>
        </authorList>
    </citation>
    <scope>NUCLEOTIDE SEQUENCE [LARGE SCALE GENOMIC DNA]</scope>
    <source>
        <strain evidence="3">cv. Nipponbare</strain>
    </source>
</reference>
<sequence length="223" mass="24102">MPLDDYWPAAVAVAVAGNGMATAPSLTTTTTTLSGLPPRLSMSRPRPDAANHWRSSSPRRLVPARSHPSSMASLSPATTDAEQSANVAATNLPWLDLGHANPFAMMDHYAGVLDELRWSDYFDGAYQNNYHDNSMISSMLGNHGGVAFLTSASSSTLIPAHNANLSSASTLELLEWLWSLLAMQDGTRVRMVVDDDRSSWRRRCGAAMRPVARTATRPVPHDG</sequence>
<organism evidence="2 3">
    <name type="scientific">Oryza sativa subsp. japonica</name>
    <name type="common">Rice</name>
    <dbReference type="NCBI Taxonomy" id="39947"/>
    <lineage>
        <taxon>Eukaryota</taxon>
        <taxon>Viridiplantae</taxon>
        <taxon>Streptophyta</taxon>
        <taxon>Embryophyta</taxon>
        <taxon>Tracheophyta</taxon>
        <taxon>Spermatophyta</taxon>
        <taxon>Magnoliopsida</taxon>
        <taxon>Liliopsida</taxon>
        <taxon>Poales</taxon>
        <taxon>Poaceae</taxon>
        <taxon>BOP clade</taxon>
        <taxon>Oryzoideae</taxon>
        <taxon>Oryzeae</taxon>
        <taxon>Oryzinae</taxon>
        <taxon>Oryza</taxon>
        <taxon>Oryza sativa</taxon>
    </lineage>
</organism>
<keyword evidence="3" id="KW-1185">Reference proteome</keyword>
<gene>
    <name evidence="2" type="ordered locus">Os03g0569700</name>
    <name evidence="2" type="ORF">OSNPB_030569700</name>
</gene>
<evidence type="ECO:0000313" key="3">
    <source>
        <dbReference type="Proteomes" id="UP000059680"/>
    </source>
</evidence>
<protein>
    <submittedName>
        <fullName evidence="2">Os03g0569700 protein</fullName>
    </submittedName>
</protein>
<feature type="region of interest" description="Disordered" evidence="1">
    <location>
        <begin position="26"/>
        <end position="82"/>
    </location>
</feature>
<reference evidence="2 3" key="3">
    <citation type="journal article" date="2013" name="Rice">
        <title>Improvement of the Oryza sativa Nipponbare reference genome using next generation sequence and optical map data.</title>
        <authorList>
            <person name="Kawahara Y."/>
            <person name="de la Bastide M."/>
            <person name="Hamilton J.P."/>
            <person name="Kanamori H."/>
            <person name="McCombie W.R."/>
            <person name="Ouyang S."/>
            <person name="Schwartz D.C."/>
            <person name="Tanaka T."/>
            <person name="Wu J."/>
            <person name="Zhou S."/>
            <person name="Childs K.L."/>
            <person name="Davidson R.M."/>
            <person name="Lin H."/>
            <person name="Quesada-Ocampo L."/>
            <person name="Vaillancourt B."/>
            <person name="Sakai H."/>
            <person name="Lee S.S."/>
            <person name="Kim J."/>
            <person name="Numa H."/>
            <person name="Itoh T."/>
            <person name="Buell C.R."/>
            <person name="Matsumoto T."/>
        </authorList>
    </citation>
    <scope>NUCLEOTIDE SEQUENCE [LARGE SCALE GENOMIC DNA]</scope>
    <source>
        <strain evidence="3">cv. Nipponbare</strain>
    </source>
</reference>
<dbReference type="AlphaFoldDB" id="A0A0N7KHJ3"/>
<evidence type="ECO:0000313" key="2">
    <source>
        <dbReference type="EMBL" id="BAS84977.1"/>
    </source>
</evidence>
<dbReference type="Proteomes" id="UP000059680">
    <property type="component" value="Chromosome 3"/>
</dbReference>
<reference evidence="2 3" key="2">
    <citation type="journal article" date="2013" name="Plant Cell Physiol.">
        <title>Rice Annotation Project Database (RAP-DB): an integrative and interactive database for rice genomics.</title>
        <authorList>
            <person name="Sakai H."/>
            <person name="Lee S.S."/>
            <person name="Tanaka T."/>
            <person name="Numa H."/>
            <person name="Kim J."/>
            <person name="Kawahara Y."/>
            <person name="Wakimoto H."/>
            <person name="Yang C.C."/>
            <person name="Iwamoto M."/>
            <person name="Abe T."/>
            <person name="Yamada Y."/>
            <person name="Muto A."/>
            <person name="Inokuchi H."/>
            <person name="Ikemura T."/>
            <person name="Matsumoto T."/>
            <person name="Sasaki T."/>
            <person name="Itoh T."/>
        </authorList>
    </citation>
    <scope>NUCLEOTIDE SEQUENCE [LARGE SCALE GENOMIC DNA]</scope>
    <source>
        <strain evidence="3">cv. Nipponbare</strain>
    </source>
</reference>